<evidence type="ECO:0000313" key="3">
    <source>
        <dbReference type="Proteomes" id="UP000254141"/>
    </source>
</evidence>
<name>A0A378BWD5_KLEPN</name>
<dbReference type="Proteomes" id="UP000254141">
    <property type="component" value="Unassembled WGS sequence"/>
</dbReference>
<evidence type="ECO:0000313" key="1">
    <source>
        <dbReference type="EMBL" id="STU52931.1"/>
    </source>
</evidence>
<proteinExistence type="predicted"/>
<dbReference type="EMBL" id="UGLU01000001">
    <property type="protein sequence ID" value="STU52931.1"/>
    <property type="molecule type" value="Genomic_DNA"/>
</dbReference>
<dbReference type="EMBL" id="UGMN01000004">
    <property type="protein sequence ID" value="STV55496.1"/>
    <property type="molecule type" value="Genomic_DNA"/>
</dbReference>
<reference evidence="3 4" key="1">
    <citation type="submission" date="2018-06" db="EMBL/GenBank/DDBJ databases">
        <authorList>
            <consortium name="Pathogen Informatics"/>
            <person name="Doyle S."/>
        </authorList>
    </citation>
    <scope>NUCLEOTIDE SEQUENCE [LARGE SCALE GENOMIC DNA]</scope>
    <source>
        <strain evidence="1 3">NCTC5051</strain>
        <strain evidence="2 4">NCTC5053</strain>
    </source>
</reference>
<accession>A0A378BWD5</accession>
<sequence length="52" mass="5814">MFGEDPHANSIVFEKAGLAGILRENCLRLAEDDLVSIIDVSDDRKVTYILHI</sequence>
<gene>
    <name evidence="1" type="ORF">NCTC5051_04020</name>
    <name evidence="2" type="ORF">NCTC5053_05760</name>
</gene>
<evidence type="ECO:0000313" key="4">
    <source>
        <dbReference type="Proteomes" id="UP000254387"/>
    </source>
</evidence>
<dbReference type="Proteomes" id="UP000254387">
    <property type="component" value="Unassembled WGS sequence"/>
</dbReference>
<protein>
    <submittedName>
        <fullName evidence="2">Uncharacterized protein</fullName>
    </submittedName>
</protein>
<organism evidence="2 4">
    <name type="scientific">Klebsiella pneumoniae</name>
    <dbReference type="NCBI Taxonomy" id="573"/>
    <lineage>
        <taxon>Bacteria</taxon>
        <taxon>Pseudomonadati</taxon>
        <taxon>Pseudomonadota</taxon>
        <taxon>Gammaproteobacteria</taxon>
        <taxon>Enterobacterales</taxon>
        <taxon>Enterobacteriaceae</taxon>
        <taxon>Klebsiella/Raoultella group</taxon>
        <taxon>Klebsiella</taxon>
        <taxon>Klebsiella pneumoniae complex</taxon>
    </lineage>
</organism>
<evidence type="ECO:0000313" key="2">
    <source>
        <dbReference type="EMBL" id="STV55496.1"/>
    </source>
</evidence>
<dbReference type="AlphaFoldDB" id="A0A378BWD5"/>